<accession>V7BJ16</accession>
<dbReference type="STRING" id="3885.V7BJ16"/>
<feature type="compositionally biased region" description="Acidic residues" evidence="6">
    <location>
        <begin position="185"/>
        <end position="197"/>
    </location>
</feature>
<gene>
    <name evidence="7" type="ORF">PHAVU_007G279100g</name>
</gene>
<dbReference type="OMA" id="FWSWAPP"/>
<feature type="region of interest" description="Disordered" evidence="6">
    <location>
        <begin position="622"/>
        <end position="644"/>
    </location>
</feature>
<feature type="compositionally biased region" description="Polar residues" evidence="6">
    <location>
        <begin position="633"/>
        <end position="644"/>
    </location>
</feature>
<keyword evidence="8" id="KW-1185">Reference proteome</keyword>
<organism evidence="7 8">
    <name type="scientific">Phaseolus vulgaris</name>
    <name type="common">Kidney bean</name>
    <name type="synonym">French bean</name>
    <dbReference type="NCBI Taxonomy" id="3885"/>
    <lineage>
        <taxon>Eukaryota</taxon>
        <taxon>Viridiplantae</taxon>
        <taxon>Streptophyta</taxon>
        <taxon>Embryophyta</taxon>
        <taxon>Tracheophyta</taxon>
        <taxon>Spermatophyta</taxon>
        <taxon>Magnoliopsida</taxon>
        <taxon>eudicotyledons</taxon>
        <taxon>Gunneridae</taxon>
        <taxon>Pentapetalae</taxon>
        <taxon>rosids</taxon>
        <taxon>fabids</taxon>
        <taxon>Fabales</taxon>
        <taxon>Fabaceae</taxon>
        <taxon>Papilionoideae</taxon>
        <taxon>50 kb inversion clade</taxon>
        <taxon>NPAAA clade</taxon>
        <taxon>indigoferoid/millettioid clade</taxon>
        <taxon>Phaseoleae</taxon>
        <taxon>Phaseolus</taxon>
    </lineage>
</organism>
<evidence type="ECO:0000313" key="7">
    <source>
        <dbReference type="EMBL" id="ESW17917.1"/>
    </source>
</evidence>
<evidence type="ECO:0000256" key="2">
    <source>
        <dbReference type="ARBA" id="ARBA00022528"/>
    </source>
</evidence>
<dbReference type="OrthoDB" id="343842at2759"/>
<dbReference type="EMBL" id="CM002294">
    <property type="protein sequence ID" value="ESW17917.1"/>
    <property type="molecule type" value="Genomic_DNA"/>
</dbReference>
<evidence type="ECO:0000256" key="6">
    <source>
        <dbReference type="SAM" id="MobiDB-lite"/>
    </source>
</evidence>
<evidence type="ECO:0000256" key="4">
    <source>
        <dbReference type="ARBA" id="ARBA00022946"/>
    </source>
</evidence>
<dbReference type="AlphaFoldDB" id="V7BJ16"/>
<dbReference type="PANTHER" id="PTHR34113">
    <property type="entry name" value="INACTIVE PURPLE ACID PHOSPHATASE-LIKE PROTEIN"/>
    <property type="match status" value="1"/>
</dbReference>
<keyword evidence="2" id="KW-0150">Chloroplast</keyword>
<evidence type="ECO:0000313" key="8">
    <source>
        <dbReference type="Proteomes" id="UP000000226"/>
    </source>
</evidence>
<dbReference type="GO" id="GO:0043036">
    <property type="term" value="C:starch grain"/>
    <property type="evidence" value="ECO:0007669"/>
    <property type="project" value="TreeGrafter"/>
</dbReference>
<evidence type="ECO:0000256" key="3">
    <source>
        <dbReference type="ARBA" id="ARBA00022640"/>
    </source>
</evidence>
<comment type="similarity">
    <text evidence="5">Belongs to the ESV1 family.</text>
</comment>
<reference evidence="8" key="1">
    <citation type="journal article" date="2014" name="Nat. Genet.">
        <title>A reference genome for common bean and genome-wide analysis of dual domestications.</title>
        <authorList>
            <person name="Schmutz J."/>
            <person name="McClean P.E."/>
            <person name="Mamidi S."/>
            <person name="Wu G.A."/>
            <person name="Cannon S.B."/>
            <person name="Grimwood J."/>
            <person name="Jenkins J."/>
            <person name="Shu S."/>
            <person name="Song Q."/>
            <person name="Chavarro C."/>
            <person name="Torres-Torres M."/>
            <person name="Geffroy V."/>
            <person name="Moghaddam S.M."/>
            <person name="Gao D."/>
            <person name="Abernathy B."/>
            <person name="Barry K."/>
            <person name="Blair M."/>
            <person name="Brick M.A."/>
            <person name="Chovatia M."/>
            <person name="Gepts P."/>
            <person name="Goodstein D.M."/>
            <person name="Gonzales M."/>
            <person name="Hellsten U."/>
            <person name="Hyten D.L."/>
            <person name="Jia G."/>
            <person name="Kelly J.D."/>
            <person name="Kudrna D."/>
            <person name="Lee R."/>
            <person name="Richard M.M."/>
            <person name="Miklas P.N."/>
            <person name="Osorno J.M."/>
            <person name="Rodrigues J."/>
            <person name="Thareau V."/>
            <person name="Urrea C.A."/>
            <person name="Wang M."/>
            <person name="Yu Y."/>
            <person name="Zhang M."/>
            <person name="Wing R.A."/>
            <person name="Cregan P.B."/>
            <person name="Rokhsar D.S."/>
            <person name="Jackson S.A."/>
        </authorList>
    </citation>
    <scope>NUCLEOTIDE SEQUENCE [LARGE SCALE GENOMIC DNA]</scope>
    <source>
        <strain evidence="8">cv. G19833</strain>
    </source>
</reference>
<name>V7BJ16_PHAVU</name>
<evidence type="ECO:0000256" key="1">
    <source>
        <dbReference type="ARBA" id="ARBA00004470"/>
    </source>
</evidence>
<comment type="subcellular location">
    <subcellularLocation>
        <location evidence="1">Plastid</location>
        <location evidence="1">Chloroplast stroma</location>
    </subcellularLocation>
</comment>
<dbReference type="GO" id="GO:2001070">
    <property type="term" value="F:starch binding"/>
    <property type="evidence" value="ECO:0007669"/>
    <property type="project" value="TreeGrafter"/>
</dbReference>
<evidence type="ECO:0000256" key="5">
    <source>
        <dbReference type="ARBA" id="ARBA00038237"/>
    </source>
</evidence>
<keyword evidence="3" id="KW-0934">Plastid</keyword>
<dbReference type="GO" id="GO:2000904">
    <property type="term" value="P:regulation of starch metabolic process"/>
    <property type="evidence" value="ECO:0007669"/>
    <property type="project" value="TreeGrafter"/>
</dbReference>
<dbReference type="eggNOG" id="ENOG502QSD3">
    <property type="taxonomic scope" value="Eukaryota"/>
</dbReference>
<dbReference type="Proteomes" id="UP000000226">
    <property type="component" value="Chromosome 7"/>
</dbReference>
<sequence length="644" mass="73303">LPFYPSLSFLHRINSPNATFSLSHFHSLHSLFRSTIFTHSHASFSMHFGTCALGAPHRWLHLHPHLHQQHRNREWTRVRPMARGGGGGAREDVDTSYLDMWKKAVESERKSMQFKTIAERVASTRHHGTVEDDLEKKTTEFHKLLEVPSEERDRVQRMQVIDRAAAAIAAARALIQQRGTTDSGTDADADADVDVDSDERQRELGSETGVQSGGILVQESAPEGSGVPGPDFWSWTPPVESDVPTDEGNGLQLNAKPSVRPTLPSAVVEKERKSQFLSIPFESLLSKSEHIDTLPPFQSFLEVKKAESAYEPESPSLSLSLEEEQVLGESSSGYAEEAAHALSEADKWSPIGVNPDGTRWWKDTGIERRPDGVICRWTMTRGVSADKEIEWQEKYWEASDDFGYKELGSEKSGRDAYGNVWREFWRESASLEDGVMNFEKTADKWGSNGKGNEWQEKWGERYNAAGQSEKWADKWCSIDPNTPLEPGHAHVWHERWGGKYDGYGGSIKYTDKWAERSVDGGWEKWGDKWDENFDPNSNGVKQGESWWESRHGERWNRTWGEHHNGSGWIHKYGKSSSGEHWDTHVNEETWYEKFPHYGFFHCYENSVQLREVPKPSEILEVPKPSEFLEAPNPSESEIQQVEEP</sequence>
<dbReference type="GO" id="GO:0009570">
    <property type="term" value="C:chloroplast stroma"/>
    <property type="evidence" value="ECO:0007669"/>
    <property type="project" value="UniProtKB-SubCell"/>
</dbReference>
<dbReference type="PANTHER" id="PTHR34113:SF2">
    <property type="entry name" value="PROTEIN LIKE EARLY STARVATION, CHLOROPLASTIC"/>
    <property type="match status" value="1"/>
</dbReference>
<feature type="non-terminal residue" evidence="7">
    <location>
        <position position="1"/>
    </location>
</feature>
<dbReference type="Gramene" id="ESW17917">
    <property type="protein sequence ID" value="ESW17917"/>
    <property type="gene ID" value="PHAVU_007G279100g"/>
</dbReference>
<protein>
    <submittedName>
        <fullName evidence="7">Uncharacterized protein</fullName>
    </submittedName>
</protein>
<keyword evidence="4" id="KW-0809">Transit peptide</keyword>
<proteinExistence type="inferred from homology"/>
<dbReference type="InterPro" id="IPR052495">
    <property type="entry name" value="Alpha-glucan_binding_chloro"/>
</dbReference>
<feature type="region of interest" description="Disordered" evidence="6">
    <location>
        <begin position="176"/>
        <end position="258"/>
    </location>
</feature>
<dbReference type="GO" id="GO:0005982">
    <property type="term" value="P:starch metabolic process"/>
    <property type="evidence" value="ECO:0007669"/>
    <property type="project" value="TreeGrafter"/>
</dbReference>